<dbReference type="Gene3D" id="3.40.50.1820">
    <property type="entry name" value="alpha/beta hydrolase"/>
    <property type="match status" value="1"/>
</dbReference>
<dbReference type="PANTHER" id="PTHR47413">
    <property type="entry name" value="LIPASE-LIKE PAD4"/>
    <property type="match status" value="1"/>
</dbReference>
<evidence type="ECO:0000259" key="2">
    <source>
        <dbReference type="Pfam" id="PF01764"/>
    </source>
</evidence>
<dbReference type="EMBL" id="LR877158">
    <property type="protein sequence ID" value="CAD2219511.1"/>
    <property type="molecule type" value="Genomic_DNA"/>
</dbReference>
<organism evidence="3 4">
    <name type="scientific">Angomonas deanei</name>
    <dbReference type="NCBI Taxonomy" id="59799"/>
    <lineage>
        <taxon>Eukaryota</taxon>
        <taxon>Discoba</taxon>
        <taxon>Euglenozoa</taxon>
        <taxon>Kinetoplastea</taxon>
        <taxon>Metakinetoplastina</taxon>
        <taxon>Trypanosomatida</taxon>
        <taxon>Trypanosomatidae</taxon>
        <taxon>Strigomonadinae</taxon>
        <taxon>Angomonas</taxon>
    </lineage>
</organism>
<proteinExistence type="predicted"/>
<dbReference type="Proteomes" id="UP000515908">
    <property type="component" value="Chromosome 14"/>
</dbReference>
<dbReference type="OrthoDB" id="438440at2759"/>
<protein>
    <submittedName>
        <fullName evidence="3">Lipase (Class 3), putative</fullName>
    </submittedName>
</protein>
<dbReference type="PANTHER" id="PTHR47413:SF2">
    <property type="entry name" value="LIPASE-LIKE PAD4"/>
    <property type="match status" value="1"/>
</dbReference>
<gene>
    <name evidence="3" type="ORF">ADEAN_000701900</name>
</gene>
<accession>A0A7G2CKP0</accession>
<dbReference type="InterPro" id="IPR029058">
    <property type="entry name" value="AB_hydrolase_fold"/>
</dbReference>
<dbReference type="SUPFAM" id="SSF53474">
    <property type="entry name" value="alpha/beta-Hydrolases"/>
    <property type="match status" value="1"/>
</dbReference>
<evidence type="ECO:0000313" key="4">
    <source>
        <dbReference type="Proteomes" id="UP000515908"/>
    </source>
</evidence>
<dbReference type="CDD" id="cd00519">
    <property type="entry name" value="Lipase_3"/>
    <property type="match status" value="1"/>
</dbReference>
<reference evidence="3 4" key="1">
    <citation type="submission" date="2020-08" db="EMBL/GenBank/DDBJ databases">
        <authorList>
            <person name="Newling K."/>
            <person name="Davey J."/>
            <person name="Forrester S."/>
        </authorList>
    </citation>
    <scope>NUCLEOTIDE SEQUENCE [LARGE SCALE GENOMIC DNA]</scope>
    <source>
        <strain evidence="4">Crithidia deanei Carvalho (ATCC PRA-265)</strain>
    </source>
</reference>
<dbReference type="InterPro" id="IPR002921">
    <property type="entry name" value="Fungal_lipase-type"/>
</dbReference>
<dbReference type="Pfam" id="PF01764">
    <property type="entry name" value="Lipase_3"/>
    <property type="match status" value="1"/>
</dbReference>
<dbReference type="GO" id="GO:0006629">
    <property type="term" value="P:lipid metabolic process"/>
    <property type="evidence" value="ECO:0007669"/>
    <property type="project" value="InterPro"/>
</dbReference>
<dbReference type="AlphaFoldDB" id="A0A7G2CKP0"/>
<dbReference type="VEuPathDB" id="TriTrypDB:ADEAN_000701900"/>
<evidence type="ECO:0000313" key="3">
    <source>
        <dbReference type="EMBL" id="CAD2219511.1"/>
    </source>
</evidence>
<keyword evidence="4" id="KW-1185">Reference proteome</keyword>
<feature type="domain" description="Fungal lipase-type" evidence="2">
    <location>
        <begin position="72"/>
        <end position="231"/>
    </location>
</feature>
<name>A0A7G2CKP0_9TRYP</name>
<feature type="region of interest" description="Disordered" evidence="1">
    <location>
        <begin position="266"/>
        <end position="297"/>
    </location>
</feature>
<sequence length="468" mass="52744">MEELLAFRSVSCPLQGQDILLAMVAASVSYEYNNAPNITLALSDVPYAKLLRVHTCSARYSILEAPGKVKFISFPGTHNWRTRWVDMQFSQTTVQVWSDVVEGVTADGRQLHGGRRKVWEYKIHSGFDQEAKEVGLSLQSLIDDIRNGYRLVLSGHSLGGVVAQHITLQLLNLHPELFLHADKSCPPPLSCVTLGSPLLGNYQLVDAVVRSGWNDLFHNFVYRSDIVPRLSCGDELVWDSTAAVMERVSSAYRNVWNWFQWRSTEETTTAQPATPPPPAVEESTEGTVPNTEEKKGWAQFVPGRAVLTHKKLKEELNRRLTDGATTSQTEDMQDRDAALGRYMDSAIRTGRDVLVKEEDKAMTVEEQAQRRAEVETDMRHEGQSELTEVEAVLSSQRQRRMHRRFAPFGRFHFLEFGSAGYVSTDDSETAFAILKRGCDVETRMLDHSVSSYNRGAMIHLYTSPHRAK</sequence>
<evidence type="ECO:0000256" key="1">
    <source>
        <dbReference type="SAM" id="MobiDB-lite"/>
    </source>
</evidence>